<dbReference type="Pfam" id="PF02045">
    <property type="entry name" value="CBFB_NFYA"/>
    <property type="match status" value="1"/>
</dbReference>
<sequence length="389" mass="43685">MPNFIPTVVFINLHEQRLLQAISKNLDFQVDYSARRSQEVKNIGFQLQDQHSSSTEITMGKTSSQDQCASADSVDSVQDESYGKHGQDMKAALFLHNPEELSINASQPEISQPIVQFPYAYADPYYGGLFPAYGLHNMIQPHVMAATSGRIPLPADLPEDGPIYVNAKQYHGILRRRQTRAKLEAQNKLVKNRKPYLHESRHQHALNRVRGNGGRFLSTKKPQQSDSLPPTSSHSNTPNSFHFNQKTNALNYNEHRTEAPSTTEGTTRVSTVDAILEQPDGRFSGIPSHMAVPMQGSGGLVYNGNRHYASIVRTDVSHPIITVYQQNGMIKPSNSTDCSKYLFKYVPNRLRDYENKTARLGLRTVDEDVVAAGLWEKNCRAVEYLKTEN</sequence>
<organism evidence="10 11">
    <name type="scientific">Rehmannia glutinosa</name>
    <name type="common">Chinese foxglove</name>
    <dbReference type="NCBI Taxonomy" id="99300"/>
    <lineage>
        <taxon>Eukaryota</taxon>
        <taxon>Viridiplantae</taxon>
        <taxon>Streptophyta</taxon>
        <taxon>Embryophyta</taxon>
        <taxon>Tracheophyta</taxon>
        <taxon>Spermatophyta</taxon>
        <taxon>Magnoliopsida</taxon>
        <taxon>eudicotyledons</taxon>
        <taxon>Gunneridae</taxon>
        <taxon>Pentapetalae</taxon>
        <taxon>asterids</taxon>
        <taxon>lamiids</taxon>
        <taxon>Lamiales</taxon>
        <taxon>Orobanchaceae</taxon>
        <taxon>Rehmannieae</taxon>
        <taxon>Rehmannia</taxon>
    </lineage>
</organism>
<evidence type="ECO:0000256" key="8">
    <source>
        <dbReference type="RuleBase" id="RU367155"/>
    </source>
</evidence>
<keyword evidence="2 8" id="KW-0805">Transcription regulation</keyword>
<gene>
    <name evidence="10" type="ORF">DH2020_018573</name>
</gene>
<dbReference type="Proteomes" id="UP001318860">
    <property type="component" value="Unassembled WGS sequence"/>
</dbReference>
<evidence type="ECO:0000256" key="7">
    <source>
        <dbReference type="ARBA" id="ARBA00025911"/>
    </source>
</evidence>
<dbReference type="PROSITE" id="PS00686">
    <property type="entry name" value="NFYA_HAP2_1"/>
    <property type="match status" value="1"/>
</dbReference>
<evidence type="ECO:0000256" key="1">
    <source>
        <dbReference type="ARBA" id="ARBA00004123"/>
    </source>
</evidence>
<dbReference type="PRINTS" id="PR00616">
    <property type="entry name" value="CCAATSUBUNTB"/>
</dbReference>
<keyword evidence="6 8" id="KW-0539">Nucleus</keyword>
<evidence type="ECO:0000313" key="10">
    <source>
        <dbReference type="EMBL" id="KAK6147661.1"/>
    </source>
</evidence>
<evidence type="ECO:0000256" key="9">
    <source>
        <dbReference type="SAM" id="MobiDB-lite"/>
    </source>
</evidence>
<evidence type="ECO:0000256" key="6">
    <source>
        <dbReference type="ARBA" id="ARBA00023242"/>
    </source>
</evidence>
<comment type="similarity">
    <text evidence="8">Belongs to the NFYA/HAP2 subunit family.</text>
</comment>
<dbReference type="SMART" id="SM00521">
    <property type="entry name" value="CBF"/>
    <property type="match status" value="1"/>
</dbReference>
<feature type="compositionally biased region" description="Low complexity" evidence="9">
    <location>
        <begin position="229"/>
        <end position="244"/>
    </location>
</feature>
<keyword evidence="3 8" id="KW-0238">DNA-binding</keyword>
<comment type="caution">
    <text evidence="10">The sequence shown here is derived from an EMBL/GenBank/DDBJ whole genome shotgun (WGS) entry which is preliminary data.</text>
</comment>
<name>A0ABR0WM36_REHGL</name>
<accession>A0ABR0WM36</accession>
<feature type="region of interest" description="Disordered" evidence="9">
    <location>
        <begin position="190"/>
        <end position="244"/>
    </location>
</feature>
<comment type="subunit">
    <text evidence="7">Heterotrimeric transcription factor composed of three components, NF-YA, NF-YB and NF-YC. NF-YB and NF-YC must interact and dimerize for NF-YA association and DNA binding.</text>
</comment>
<dbReference type="Gene3D" id="6.10.250.2430">
    <property type="match status" value="1"/>
</dbReference>
<keyword evidence="11" id="KW-1185">Reference proteome</keyword>
<dbReference type="PROSITE" id="PS51152">
    <property type="entry name" value="NFYA_HAP2_2"/>
    <property type="match status" value="1"/>
</dbReference>
<evidence type="ECO:0000256" key="4">
    <source>
        <dbReference type="ARBA" id="ARBA00023159"/>
    </source>
</evidence>
<reference evidence="10 11" key="1">
    <citation type="journal article" date="2021" name="Comput. Struct. Biotechnol. J.">
        <title>De novo genome assembly of the potent medicinal plant Rehmannia glutinosa using nanopore technology.</title>
        <authorList>
            <person name="Ma L."/>
            <person name="Dong C."/>
            <person name="Song C."/>
            <person name="Wang X."/>
            <person name="Zheng X."/>
            <person name="Niu Y."/>
            <person name="Chen S."/>
            <person name="Feng W."/>
        </authorList>
    </citation>
    <scope>NUCLEOTIDE SEQUENCE [LARGE SCALE GENOMIC DNA]</scope>
    <source>
        <strain evidence="10">DH-2019</strain>
    </source>
</reference>
<keyword evidence="5 8" id="KW-0804">Transcription</keyword>
<evidence type="ECO:0000313" key="11">
    <source>
        <dbReference type="Proteomes" id="UP001318860"/>
    </source>
</evidence>
<dbReference type="PANTHER" id="PTHR12632">
    <property type="entry name" value="TRANSCRIPTION FACTOR NF-Y ALPHA-RELATED"/>
    <property type="match status" value="1"/>
</dbReference>
<evidence type="ECO:0000256" key="3">
    <source>
        <dbReference type="ARBA" id="ARBA00023125"/>
    </source>
</evidence>
<comment type="subcellular location">
    <subcellularLocation>
        <location evidence="1 8">Nucleus</location>
    </subcellularLocation>
</comment>
<dbReference type="InterPro" id="IPR018362">
    <property type="entry name" value="CCAAT-binding_factor_CS"/>
</dbReference>
<keyword evidence="4" id="KW-0010">Activator</keyword>
<evidence type="ECO:0000256" key="5">
    <source>
        <dbReference type="ARBA" id="ARBA00023163"/>
    </source>
</evidence>
<comment type="function">
    <text evidence="8">Component of the sequence-specific heterotrimeric transcription factor (NF-Y) which specifically recognizes a 5'-CCAAT-3' box motif found in the promoters of its target genes.</text>
</comment>
<dbReference type="InterPro" id="IPR001289">
    <property type="entry name" value="NFYA"/>
</dbReference>
<feature type="compositionally biased region" description="Polar residues" evidence="9">
    <location>
        <begin position="54"/>
        <end position="76"/>
    </location>
</feature>
<feature type="region of interest" description="Disordered" evidence="9">
    <location>
        <begin position="54"/>
        <end position="82"/>
    </location>
</feature>
<proteinExistence type="inferred from homology"/>
<dbReference type="EMBL" id="JABTTQ020000010">
    <property type="protein sequence ID" value="KAK6147661.1"/>
    <property type="molecule type" value="Genomic_DNA"/>
</dbReference>
<evidence type="ECO:0000256" key="2">
    <source>
        <dbReference type="ARBA" id="ARBA00023015"/>
    </source>
</evidence>
<protein>
    <recommendedName>
        <fullName evidence="8">Nuclear transcription factor Y subunit</fullName>
    </recommendedName>
</protein>